<reference evidence="2" key="1">
    <citation type="journal article" date="2014" name="Genome Announc.">
        <title>Full-genome sequence of the plant growth-promoting bacterium Pseudomonas protegens CHA0.</title>
        <authorList>
            <person name="Jousset A."/>
            <person name="Schuldes J."/>
            <person name="Keel C."/>
            <person name="Maurhofer M."/>
            <person name="Daniel R."/>
            <person name="Scheu S."/>
            <person name="Thuermer A."/>
        </authorList>
    </citation>
    <scope>NUCLEOTIDE SEQUENCE [LARGE SCALE GENOMIC DNA]</scope>
    <source>
        <strain evidence="2">DSM 19095 / LMG 27888 / CFBP 6595 / CHA0</strain>
    </source>
</reference>
<name>A0A2C9EJK8_PSEPH</name>
<evidence type="ECO:0000313" key="2">
    <source>
        <dbReference type="Proteomes" id="UP000013940"/>
    </source>
</evidence>
<organism evidence="1 2">
    <name type="scientific">Pseudomonas protegens (strain DSM 19095 / LMG 27888 / CFBP 6595 / CHA0)</name>
    <dbReference type="NCBI Taxonomy" id="1124983"/>
    <lineage>
        <taxon>Bacteria</taxon>
        <taxon>Pseudomonadati</taxon>
        <taxon>Pseudomonadota</taxon>
        <taxon>Gammaproteobacteria</taxon>
        <taxon>Pseudomonadales</taxon>
        <taxon>Pseudomonadaceae</taxon>
        <taxon>Pseudomonas</taxon>
    </lineage>
</organism>
<dbReference type="AlphaFoldDB" id="A0A2C9EJK8"/>
<evidence type="ECO:0000313" key="1">
    <source>
        <dbReference type="EMBL" id="AGL83824.1"/>
    </source>
</evidence>
<dbReference type="KEGG" id="pprc:PFLCHA0_c20430"/>
<dbReference type="HOGENOM" id="CLU_3065223_0_0_6"/>
<dbReference type="RefSeq" id="WP_015634842.1">
    <property type="nucleotide sequence ID" value="NC_021237.1"/>
</dbReference>
<protein>
    <submittedName>
        <fullName evidence="1">Uncharacterized protein</fullName>
    </submittedName>
</protein>
<dbReference type="Proteomes" id="UP000013940">
    <property type="component" value="Chromosome"/>
</dbReference>
<accession>A0A2C9EJK8</accession>
<proteinExistence type="predicted"/>
<gene>
    <name evidence="1" type="ORF">PFLCHA0_c20430</name>
</gene>
<sequence>MLVKNELRSDLPQPIELAGLNERERMVLQLFRLLDEVAQEDIIRFLNVLLGNK</sequence>
<dbReference type="GeneID" id="57479200"/>
<dbReference type="EMBL" id="CP003190">
    <property type="protein sequence ID" value="AGL83824.1"/>
    <property type="molecule type" value="Genomic_DNA"/>
</dbReference>